<dbReference type="CDD" id="cd19941">
    <property type="entry name" value="TIL"/>
    <property type="match status" value="2"/>
</dbReference>
<dbReference type="InterPro" id="IPR002223">
    <property type="entry name" value="Kunitz_BPTI"/>
</dbReference>
<dbReference type="GO" id="GO:0004867">
    <property type="term" value="F:serine-type endopeptidase inhibitor activity"/>
    <property type="evidence" value="ECO:0007669"/>
    <property type="project" value="UniProtKB-KW"/>
</dbReference>
<feature type="domain" description="BPTI/Kunitz inhibitor" evidence="10">
    <location>
        <begin position="278"/>
        <end position="328"/>
    </location>
</feature>
<comment type="subcellular location">
    <subcellularLocation>
        <location evidence="1">Secreted</location>
    </subcellularLocation>
</comment>
<dbReference type="OrthoDB" id="6406612at2759"/>
<keyword evidence="7" id="KW-0722">Serine protease inhibitor</keyword>
<keyword evidence="6" id="KW-0677">Repeat</keyword>
<keyword evidence="12" id="KW-1185">Reference proteome</keyword>
<protein>
    <submittedName>
        <fullName evidence="11">Papilin</fullName>
    </submittedName>
</protein>
<dbReference type="FunFam" id="4.10.410.10:FF:000021">
    <property type="entry name" value="Serine protease inhibitor, putative"/>
    <property type="match status" value="2"/>
</dbReference>
<feature type="non-terminal residue" evidence="11">
    <location>
        <position position="389"/>
    </location>
</feature>
<dbReference type="Proteomes" id="UP000054359">
    <property type="component" value="Unassembled WGS sequence"/>
</dbReference>
<feature type="domain" description="BPTI/Kunitz inhibitor" evidence="10">
    <location>
        <begin position="213"/>
        <end position="263"/>
    </location>
</feature>
<evidence type="ECO:0000256" key="8">
    <source>
        <dbReference type="ARBA" id="ARBA00023157"/>
    </source>
</evidence>
<keyword evidence="3" id="KW-0964">Secreted</keyword>
<dbReference type="PROSITE" id="PS50279">
    <property type="entry name" value="BPTI_KUNITZ_2"/>
    <property type="match status" value="4"/>
</dbReference>
<dbReference type="Gene3D" id="4.10.410.10">
    <property type="entry name" value="Pancreatic trypsin inhibitor Kunitz domain"/>
    <property type="match status" value="4"/>
</dbReference>
<feature type="signal peptide" evidence="9">
    <location>
        <begin position="1"/>
        <end position="15"/>
    </location>
</feature>
<keyword evidence="8" id="KW-1015">Disulfide bond</keyword>
<dbReference type="GO" id="GO:0005615">
    <property type="term" value="C:extracellular space"/>
    <property type="evidence" value="ECO:0007669"/>
    <property type="project" value="TreeGrafter"/>
</dbReference>
<dbReference type="EMBL" id="KK115573">
    <property type="protein sequence ID" value="KFM65460.1"/>
    <property type="molecule type" value="Genomic_DNA"/>
</dbReference>
<evidence type="ECO:0000256" key="9">
    <source>
        <dbReference type="SAM" id="SignalP"/>
    </source>
</evidence>
<proteinExistence type="inferred from homology"/>
<feature type="chain" id="PRO_5012316881" evidence="9">
    <location>
        <begin position="16"/>
        <end position="389"/>
    </location>
</feature>
<organism evidence="11 12">
    <name type="scientific">Stegodyphus mimosarum</name>
    <name type="common">African social velvet spider</name>
    <dbReference type="NCBI Taxonomy" id="407821"/>
    <lineage>
        <taxon>Eukaryota</taxon>
        <taxon>Metazoa</taxon>
        <taxon>Ecdysozoa</taxon>
        <taxon>Arthropoda</taxon>
        <taxon>Chelicerata</taxon>
        <taxon>Arachnida</taxon>
        <taxon>Araneae</taxon>
        <taxon>Araneomorphae</taxon>
        <taxon>Entelegynae</taxon>
        <taxon>Eresoidea</taxon>
        <taxon>Eresidae</taxon>
        <taxon>Stegodyphus</taxon>
    </lineage>
</organism>
<name>A0A087TK21_STEMI</name>
<dbReference type="CDD" id="cd00109">
    <property type="entry name" value="Kunitz-type"/>
    <property type="match status" value="4"/>
</dbReference>
<dbReference type="PANTHER" id="PTHR10083:SF373">
    <property type="entry name" value="SERINE PEPTIDASE INHIBITOR, KUNITZ TYPE, 2"/>
    <property type="match status" value="1"/>
</dbReference>
<keyword evidence="4" id="KW-0646">Protease inhibitor</keyword>
<dbReference type="Pfam" id="PF01826">
    <property type="entry name" value="TIL"/>
    <property type="match status" value="2"/>
</dbReference>
<evidence type="ECO:0000313" key="12">
    <source>
        <dbReference type="Proteomes" id="UP000054359"/>
    </source>
</evidence>
<dbReference type="FunFam" id="2.10.25.10:FF:000055">
    <property type="entry name" value="alpha-tectorin isoform X1"/>
    <property type="match status" value="1"/>
</dbReference>
<gene>
    <name evidence="11" type="ORF">X975_21700</name>
</gene>
<evidence type="ECO:0000256" key="1">
    <source>
        <dbReference type="ARBA" id="ARBA00004613"/>
    </source>
</evidence>
<dbReference type="InterPro" id="IPR002919">
    <property type="entry name" value="TIL_dom"/>
</dbReference>
<dbReference type="InterPro" id="IPR036084">
    <property type="entry name" value="Ser_inhib-like_sf"/>
</dbReference>
<dbReference type="AlphaFoldDB" id="A0A087TK21"/>
<evidence type="ECO:0000256" key="7">
    <source>
        <dbReference type="ARBA" id="ARBA00022900"/>
    </source>
</evidence>
<comment type="similarity">
    <text evidence="2">Belongs to the serine protease inhibitor-like (TIL domain-containing) family.</text>
</comment>
<dbReference type="FunFam" id="4.10.410.10:FF:000020">
    <property type="entry name" value="Collagen, type VI, alpha 3"/>
    <property type="match status" value="2"/>
</dbReference>
<dbReference type="InterPro" id="IPR036880">
    <property type="entry name" value="Kunitz_BPTI_sf"/>
</dbReference>
<evidence type="ECO:0000256" key="5">
    <source>
        <dbReference type="ARBA" id="ARBA00022729"/>
    </source>
</evidence>
<evidence type="ECO:0000256" key="4">
    <source>
        <dbReference type="ARBA" id="ARBA00022690"/>
    </source>
</evidence>
<dbReference type="PANTHER" id="PTHR10083">
    <property type="entry name" value="KUNITZ-TYPE PROTEASE INHIBITOR-RELATED"/>
    <property type="match status" value="1"/>
</dbReference>
<evidence type="ECO:0000313" key="11">
    <source>
        <dbReference type="EMBL" id="KFM65460.1"/>
    </source>
</evidence>
<evidence type="ECO:0000256" key="2">
    <source>
        <dbReference type="ARBA" id="ARBA00007611"/>
    </source>
</evidence>
<dbReference type="SMART" id="SM00131">
    <property type="entry name" value="KU"/>
    <property type="match status" value="4"/>
</dbReference>
<dbReference type="Pfam" id="PF00014">
    <property type="entry name" value="Kunitz_BPTI"/>
    <property type="match status" value="4"/>
</dbReference>
<evidence type="ECO:0000256" key="3">
    <source>
        <dbReference type="ARBA" id="ARBA00022525"/>
    </source>
</evidence>
<dbReference type="SUPFAM" id="SSF57567">
    <property type="entry name" value="Serine protease inhibitors"/>
    <property type="match status" value="2"/>
</dbReference>
<dbReference type="OMA" id="CIKPESC"/>
<keyword evidence="5 9" id="KW-0732">Signal</keyword>
<dbReference type="STRING" id="407821.A0A087TK21"/>
<sequence length="389" mass="42997">MRALILLCAVTVAFASQDVCPENEHFEQCGTACPDNCENYRDTARPCVLMCISGCFCDKGFVRGEDGRCIKPESCPSQAEIVCPANQHFERCGTACPDTCENYQDTLRPCVLMCVPGCFCDKGLVKAKDGSCIKPESCPSQAKPLVQNCEDKPERGMCLAYIPSYYYDKETGTCKKFIYGGCQGNGNRYATEEECMEKCKGVTLAQTKSDDVCELPAVTGPCRALFHRYYFDSASGQCKKFIYGGCRGNENNFKTLKECERTCGAGGVLGLALDRPDCDKAPETGVCRAYIRRFYYDQKEGMCKTFIYGGCGGNRNNFVTEEECYNKCGALASMSACQQEKETGPCKAAFRRFYYNKQTGECEPFIYGGCQGNSNNFLDKEDCEAVCKA</sequence>
<feature type="domain" description="BPTI/Kunitz inhibitor" evidence="10">
    <location>
        <begin position="337"/>
        <end position="387"/>
    </location>
</feature>
<feature type="domain" description="BPTI/Kunitz inhibitor" evidence="10">
    <location>
        <begin position="149"/>
        <end position="199"/>
    </location>
</feature>
<evidence type="ECO:0000259" key="10">
    <source>
        <dbReference type="PROSITE" id="PS50279"/>
    </source>
</evidence>
<dbReference type="PRINTS" id="PR00759">
    <property type="entry name" value="BASICPTASE"/>
</dbReference>
<reference evidence="11 12" key="1">
    <citation type="submission" date="2013-11" db="EMBL/GenBank/DDBJ databases">
        <title>Genome sequencing of Stegodyphus mimosarum.</title>
        <authorList>
            <person name="Bechsgaard J."/>
        </authorList>
    </citation>
    <scope>NUCLEOTIDE SEQUENCE [LARGE SCALE GENOMIC DNA]</scope>
</reference>
<dbReference type="InterPro" id="IPR020901">
    <property type="entry name" value="Prtase_inh_Kunz-CS"/>
</dbReference>
<dbReference type="InterPro" id="IPR050098">
    <property type="entry name" value="TFPI/VKTCI-like"/>
</dbReference>
<dbReference type="SUPFAM" id="SSF57362">
    <property type="entry name" value="BPTI-like"/>
    <property type="match status" value="4"/>
</dbReference>
<dbReference type="PROSITE" id="PS00280">
    <property type="entry name" value="BPTI_KUNITZ_1"/>
    <property type="match status" value="2"/>
</dbReference>
<accession>A0A087TK21</accession>
<dbReference type="Gene3D" id="2.10.25.10">
    <property type="entry name" value="Laminin"/>
    <property type="match status" value="2"/>
</dbReference>
<evidence type="ECO:0000256" key="6">
    <source>
        <dbReference type="ARBA" id="ARBA00022737"/>
    </source>
</evidence>